<dbReference type="SUPFAM" id="SSF53067">
    <property type="entry name" value="Actin-like ATPase domain"/>
    <property type="match status" value="1"/>
</dbReference>
<name>A0ABS4GAX5_9FIRM</name>
<protein>
    <submittedName>
        <fullName evidence="1">NBD/HSP70 family sugar kinase</fullName>
    </submittedName>
</protein>
<evidence type="ECO:0000313" key="1">
    <source>
        <dbReference type="EMBL" id="MBP1924839.1"/>
    </source>
</evidence>
<accession>A0ABS4GAX5</accession>
<comment type="caution">
    <text evidence="1">The sequence shown here is derived from an EMBL/GenBank/DDBJ whole genome shotgun (WGS) entry which is preliminary data.</text>
</comment>
<dbReference type="Gene3D" id="3.30.420.40">
    <property type="match status" value="2"/>
</dbReference>
<dbReference type="RefSeq" id="WP_209510603.1">
    <property type="nucleotide sequence ID" value="NZ_JAGGKS010000002.1"/>
</dbReference>
<dbReference type="EMBL" id="JAGGKS010000002">
    <property type="protein sequence ID" value="MBP1924839.1"/>
    <property type="molecule type" value="Genomic_DNA"/>
</dbReference>
<dbReference type="GO" id="GO:0016301">
    <property type="term" value="F:kinase activity"/>
    <property type="evidence" value="ECO:0007669"/>
    <property type="project" value="UniProtKB-KW"/>
</dbReference>
<organism evidence="1 2">
    <name type="scientific">Sedimentibacter acidaminivorans</name>
    <dbReference type="NCBI Taxonomy" id="913099"/>
    <lineage>
        <taxon>Bacteria</taxon>
        <taxon>Bacillati</taxon>
        <taxon>Bacillota</taxon>
        <taxon>Tissierellia</taxon>
        <taxon>Sedimentibacter</taxon>
    </lineage>
</organism>
<gene>
    <name evidence="1" type="ORF">J2Z76_000696</name>
</gene>
<reference evidence="1 2" key="1">
    <citation type="submission" date="2021-03" db="EMBL/GenBank/DDBJ databases">
        <title>Genomic Encyclopedia of Type Strains, Phase IV (KMG-IV): sequencing the most valuable type-strain genomes for metagenomic binning, comparative biology and taxonomic classification.</title>
        <authorList>
            <person name="Goeker M."/>
        </authorList>
    </citation>
    <scope>NUCLEOTIDE SEQUENCE [LARGE SCALE GENOMIC DNA]</scope>
    <source>
        <strain evidence="1 2">DSM 24004</strain>
    </source>
</reference>
<dbReference type="InterPro" id="IPR043129">
    <property type="entry name" value="ATPase_NBD"/>
</dbReference>
<keyword evidence="2" id="KW-1185">Reference proteome</keyword>
<keyword evidence="1" id="KW-0808">Transferase</keyword>
<evidence type="ECO:0000313" key="2">
    <source>
        <dbReference type="Proteomes" id="UP001519342"/>
    </source>
</evidence>
<sequence>MKSFKRIPKFIPELDPGFMPISLQNREYREALALEDEKVDVKVAIVGPKGFVSTTKLQIFPDSADKNEDNIQYVERLVKSLIWVKGGYKVIFAGPNYIGQHLKMAYTIGGERDFDVVFMRDVYDREFEIEITDYDNVPESNEQVKKLGRNLEGYRIGFDAGGSDRKVSAVVDGEAIYSEEVVWHPKITKDPEYHYQGILDSVKRAAEKMPRVDAIGISAAGIYIDNQVRAASLFRVIPKEDFEKRVKNIFYDVAANIGDVPIEVANDGDVTALAGAMSFQENCILGIAMGTSEAVGYVDKNGNITGWLNELAFVPVDYSENAIMDEWSLDRGVGVSYFSQDAVIKLSPNAGIDLDENLSPADKLKVVQNLMEKNDERAKKVYENIGIYLGYSLAYYSDFYDINKVLLLGRVVSGKGGDILIEKANEVLKVEFRELYDKIELITPDEKMKRVGQSIAAASLPNLSK</sequence>
<dbReference type="Proteomes" id="UP001519342">
    <property type="component" value="Unassembled WGS sequence"/>
</dbReference>
<proteinExistence type="predicted"/>
<keyword evidence="1" id="KW-0418">Kinase</keyword>